<evidence type="ECO:0000313" key="1">
    <source>
        <dbReference type="EMBL" id="PKB98884.1"/>
    </source>
</evidence>
<dbReference type="AlphaFoldDB" id="A0A2I1FMW5"/>
<reference evidence="1 2" key="1">
    <citation type="submission" date="2016-04" db="EMBL/GenBank/DDBJ databases">
        <title>Genome analyses suggest a sexual origin of heterokaryosis in a supposedly ancient asexual fungus.</title>
        <authorList>
            <person name="Ropars J."/>
            <person name="Sedzielewska K."/>
            <person name="Noel J."/>
            <person name="Charron P."/>
            <person name="Farinelli L."/>
            <person name="Marton T."/>
            <person name="Kruger M."/>
            <person name="Pelin A."/>
            <person name="Brachmann A."/>
            <person name="Corradi N."/>
        </authorList>
    </citation>
    <scope>NUCLEOTIDE SEQUENCE [LARGE SCALE GENOMIC DNA]</scope>
    <source>
        <strain evidence="1 2">A5</strain>
    </source>
</reference>
<comment type="caution">
    <text evidence="1">The sequence shown here is derived from an EMBL/GenBank/DDBJ whole genome shotgun (WGS) entry which is preliminary data.</text>
</comment>
<dbReference type="Proteomes" id="UP000232722">
    <property type="component" value="Unassembled WGS sequence"/>
</dbReference>
<evidence type="ECO:0000313" key="2">
    <source>
        <dbReference type="Proteomes" id="UP000232722"/>
    </source>
</evidence>
<dbReference type="OrthoDB" id="2423025at2759"/>
<dbReference type="EMBL" id="LLXJ01002432">
    <property type="protein sequence ID" value="PKB98884.1"/>
    <property type="molecule type" value="Genomic_DNA"/>
</dbReference>
<proteinExistence type="predicted"/>
<protein>
    <submittedName>
        <fullName evidence="1">Uncharacterized protein</fullName>
    </submittedName>
</protein>
<sequence length="97" mass="11140">MDRTLRDITCINKPLGGKVFVFEVMKLFINMKLYQDLDPQEIIKQKKFAKFLLNIGDGNYSIVPGTENSINLPLNLMMTKVAGETSVFWQVGKMPKW</sequence>
<organism evidence="1 2">
    <name type="scientific">Rhizophagus irregularis</name>
    <dbReference type="NCBI Taxonomy" id="588596"/>
    <lineage>
        <taxon>Eukaryota</taxon>
        <taxon>Fungi</taxon>
        <taxon>Fungi incertae sedis</taxon>
        <taxon>Mucoromycota</taxon>
        <taxon>Glomeromycotina</taxon>
        <taxon>Glomeromycetes</taxon>
        <taxon>Glomerales</taxon>
        <taxon>Glomeraceae</taxon>
        <taxon>Rhizophagus</taxon>
    </lineage>
</organism>
<gene>
    <name evidence="1" type="ORF">RhiirA5_430658</name>
</gene>
<name>A0A2I1FMW5_9GLOM</name>
<accession>A0A2I1FMW5</accession>
<reference evidence="1 2" key="2">
    <citation type="submission" date="2017-09" db="EMBL/GenBank/DDBJ databases">
        <title>Extensive intraspecific genome diversity in a model arbuscular mycorrhizal fungus.</title>
        <authorList>
            <person name="Chen E.C."/>
            <person name="Morin E."/>
            <person name="Beaudet D."/>
            <person name="Noel J."/>
            <person name="Ndikumana S."/>
            <person name="Charron P."/>
            <person name="St-Onge C."/>
            <person name="Giorgi J."/>
            <person name="Grigoriev I.V."/>
            <person name="Roux C."/>
            <person name="Martin F.M."/>
            <person name="Corradi N."/>
        </authorList>
    </citation>
    <scope>NUCLEOTIDE SEQUENCE [LARGE SCALE GENOMIC DNA]</scope>
    <source>
        <strain evidence="1 2">A5</strain>
    </source>
</reference>